<feature type="non-terminal residue" evidence="2">
    <location>
        <position position="154"/>
    </location>
</feature>
<accession>A0A165C2G0</accession>
<evidence type="ECO:0000313" key="3">
    <source>
        <dbReference type="Proteomes" id="UP000076842"/>
    </source>
</evidence>
<dbReference type="PANTHER" id="PTHR21310">
    <property type="entry name" value="AMINOGLYCOSIDE PHOSPHOTRANSFERASE-RELATED-RELATED"/>
    <property type="match status" value="1"/>
</dbReference>
<dbReference type="InterPro" id="IPR002575">
    <property type="entry name" value="Aminoglycoside_PTrfase"/>
</dbReference>
<dbReference type="EMBL" id="KV424222">
    <property type="protein sequence ID" value="KZT50149.1"/>
    <property type="molecule type" value="Genomic_DNA"/>
</dbReference>
<feature type="domain" description="Aminoglycoside phosphotransferase" evidence="1">
    <location>
        <begin position="3"/>
        <end position="152"/>
    </location>
</feature>
<dbReference type="InterPro" id="IPR051678">
    <property type="entry name" value="AGP_Transferase"/>
</dbReference>
<dbReference type="PANTHER" id="PTHR21310:SF55">
    <property type="entry name" value="AMINOGLYCOSIDE PHOSPHOTRANSFERASE DOMAIN-CONTAINING PROTEIN"/>
    <property type="match status" value="1"/>
</dbReference>
<proteinExistence type="predicted"/>
<dbReference type="Proteomes" id="UP000076842">
    <property type="component" value="Unassembled WGS sequence"/>
</dbReference>
<dbReference type="OrthoDB" id="5404599at2759"/>
<feature type="non-terminal residue" evidence="2">
    <location>
        <position position="1"/>
    </location>
</feature>
<organism evidence="2 3">
    <name type="scientific">Calocera cornea HHB12733</name>
    <dbReference type="NCBI Taxonomy" id="1353952"/>
    <lineage>
        <taxon>Eukaryota</taxon>
        <taxon>Fungi</taxon>
        <taxon>Dikarya</taxon>
        <taxon>Basidiomycota</taxon>
        <taxon>Agaricomycotina</taxon>
        <taxon>Dacrymycetes</taxon>
        <taxon>Dacrymycetales</taxon>
        <taxon>Dacrymycetaceae</taxon>
        <taxon>Calocera</taxon>
    </lineage>
</organism>
<dbReference type="InParanoid" id="A0A165C2G0"/>
<gene>
    <name evidence="2" type="ORF">CALCODRAFT_412278</name>
</gene>
<dbReference type="STRING" id="1353952.A0A165C2G0"/>
<dbReference type="SUPFAM" id="SSF56112">
    <property type="entry name" value="Protein kinase-like (PK-like)"/>
    <property type="match status" value="1"/>
</dbReference>
<dbReference type="AlphaFoldDB" id="A0A165C2G0"/>
<keyword evidence="3" id="KW-1185">Reference proteome</keyword>
<protein>
    <recommendedName>
        <fullName evidence="1">Aminoglycoside phosphotransferase domain-containing protein</fullName>
    </recommendedName>
</protein>
<sequence length="154" mass="17388">AVPVPSIYCALIWGGKLYIFMERVLGIQLADAWTRASTDEKEYLVAQLRELYQTLHSRKSPYGDRVCAVNGGPLRDARLNRFGLCGPFQHVGAFESYMWYSTARDGLAKEDMVLTHGDPSMFNVLIHLPSFKVAALVDFTGSGYYPPYWEMVRA</sequence>
<reference evidence="2 3" key="1">
    <citation type="journal article" date="2016" name="Mol. Biol. Evol.">
        <title>Comparative Genomics of Early-Diverging Mushroom-Forming Fungi Provides Insights into the Origins of Lignocellulose Decay Capabilities.</title>
        <authorList>
            <person name="Nagy L.G."/>
            <person name="Riley R."/>
            <person name="Tritt A."/>
            <person name="Adam C."/>
            <person name="Daum C."/>
            <person name="Floudas D."/>
            <person name="Sun H."/>
            <person name="Yadav J.S."/>
            <person name="Pangilinan J."/>
            <person name="Larsson K.H."/>
            <person name="Matsuura K."/>
            <person name="Barry K."/>
            <person name="Labutti K."/>
            <person name="Kuo R."/>
            <person name="Ohm R.A."/>
            <person name="Bhattacharya S.S."/>
            <person name="Shirouzu T."/>
            <person name="Yoshinaga Y."/>
            <person name="Martin F.M."/>
            <person name="Grigoriev I.V."/>
            <person name="Hibbett D.S."/>
        </authorList>
    </citation>
    <scope>NUCLEOTIDE SEQUENCE [LARGE SCALE GENOMIC DNA]</scope>
    <source>
        <strain evidence="2 3">HHB12733</strain>
    </source>
</reference>
<evidence type="ECO:0000313" key="2">
    <source>
        <dbReference type="EMBL" id="KZT50149.1"/>
    </source>
</evidence>
<dbReference type="Gene3D" id="3.90.1200.10">
    <property type="match status" value="1"/>
</dbReference>
<dbReference type="Pfam" id="PF01636">
    <property type="entry name" value="APH"/>
    <property type="match status" value="1"/>
</dbReference>
<name>A0A165C2G0_9BASI</name>
<evidence type="ECO:0000259" key="1">
    <source>
        <dbReference type="Pfam" id="PF01636"/>
    </source>
</evidence>
<dbReference type="InterPro" id="IPR011009">
    <property type="entry name" value="Kinase-like_dom_sf"/>
</dbReference>